<keyword evidence="5" id="KW-0158">Chromosome</keyword>
<dbReference type="GO" id="GO:0000723">
    <property type="term" value="P:telomere maintenance"/>
    <property type="evidence" value="ECO:0007669"/>
    <property type="project" value="EnsemblFungi"/>
</dbReference>
<evidence type="ECO:0000256" key="15">
    <source>
        <dbReference type="ARBA" id="ARBA00023254"/>
    </source>
</evidence>
<dbReference type="InterPro" id="IPR004843">
    <property type="entry name" value="Calcineurin-like_PHP"/>
</dbReference>
<keyword evidence="7" id="KW-0479">Metal-binding</keyword>
<dbReference type="SMART" id="SM01347">
    <property type="entry name" value="Mre11_DNA_bind"/>
    <property type="match status" value="1"/>
</dbReference>
<keyword evidence="8 16" id="KW-0255">Endonuclease</keyword>
<evidence type="ECO:0000256" key="3">
    <source>
        <dbReference type="ARBA" id="ARBA00004286"/>
    </source>
</evidence>
<dbReference type="GO" id="GO:0000729">
    <property type="term" value="P:DNA double-strand break processing"/>
    <property type="evidence" value="ECO:0007669"/>
    <property type="project" value="EnsemblFungi"/>
</dbReference>
<dbReference type="NCBIfam" id="TIGR00583">
    <property type="entry name" value="mre11"/>
    <property type="match status" value="1"/>
</dbReference>
<reference evidence="19" key="1">
    <citation type="submission" date="2016-02" db="EMBL/GenBank/DDBJ databases">
        <title>Comparative genomics of biotechnologically important yeasts.</title>
        <authorList>
            <consortium name="DOE Joint Genome Institute"/>
            <person name="Riley R."/>
            <person name="Haridas S."/>
            <person name="Wolfe K.H."/>
            <person name="Lopes M.R."/>
            <person name="Hittinger C.T."/>
            <person name="Goker M."/>
            <person name="Salamov A."/>
            <person name="Wisecaver J."/>
            <person name="Long T.M."/>
            <person name="Aerts A.L."/>
            <person name="Barry K."/>
            <person name="Choi C."/>
            <person name="Clum A."/>
            <person name="Coughlan A.Y."/>
            <person name="Deshpande S."/>
            <person name="Douglass A.P."/>
            <person name="Hanson S.J."/>
            <person name="Klenk H.-P."/>
            <person name="Labutti K."/>
            <person name="Lapidus A."/>
            <person name="Lindquist E."/>
            <person name="Lipzen A."/>
            <person name="Meier-Kolthoff J.P."/>
            <person name="Ohm R.A."/>
            <person name="Otillar R.P."/>
            <person name="Pangilinan J."/>
            <person name="Peng Y."/>
            <person name="Rokas A."/>
            <person name="Rosa C.A."/>
            <person name="Scheuner C."/>
            <person name="Sibirny A.A."/>
            <person name="Slot J.C."/>
            <person name="Stielow J.B."/>
            <person name="Sun H."/>
            <person name="Kurtzman C.P."/>
            <person name="Blackwell M."/>
            <person name="Jeffries T.W."/>
            <person name="Grigoriev I.V."/>
        </authorList>
    </citation>
    <scope>NUCLEOTIDE SEQUENCE [LARGE SCALE GENOMIC DNA]</scope>
    <source>
        <strain evidence="19">NRRL Y-17796</strain>
    </source>
</reference>
<proteinExistence type="inferred from homology"/>
<evidence type="ECO:0000256" key="14">
    <source>
        <dbReference type="ARBA" id="ARBA00023242"/>
    </source>
</evidence>
<comment type="subcellular location">
    <subcellularLocation>
        <location evidence="3">Chromosome</location>
    </subcellularLocation>
    <subcellularLocation>
        <location evidence="2">Nucleus</location>
    </subcellularLocation>
</comment>
<dbReference type="PANTHER" id="PTHR10139">
    <property type="entry name" value="DOUBLE-STRAND BREAK REPAIR PROTEIN MRE11"/>
    <property type="match status" value="1"/>
</dbReference>
<keyword evidence="11 16" id="KW-0269">Exonuclease</keyword>
<dbReference type="GO" id="GO:0000014">
    <property type="term" value="F:single-stranded DNA endodeoxyribonuclease activity"/>
    <property type="evidence" value="ECO:0007669"/>
    <property type="project" value="TreeGrafter"/>
</dbReference>
<keyword evidence="19" id="KW-1185">Reference proteome</keyword>
<dbReference type="GO" id="GO:0035861">
    <property type="term" value="C:site of double-strand break"/>
    <property type="evidence" value="ECO:0007669"/>
    <property type="project" value="EnsemblFungi"/>
</dbReference>
<feature type="domain" description="Mre11 DNA-binding" evidence="17">
    <location>
        <begin position="292"/>
        <end position="411"/>
    </location>
</feature>
<dbReference type="FunFam" id="3.60.21.10:FF:000011">
    <property type="entry name" value="Double-strand break repair protein"/>
    <property type="match status" value="1"/>
</dbReference>
<dbReference type="GO" id="GO:0030145">
    <property type="term" value="F:manganese ion binding"/>
    <property type="evidence" value="ECO:0007669"/>
    <property type="project" value="EnsemblFungi"/>
</dbReference>
<keyword evidence="14 16" id="KW-0539">Nucleus</keyword>
<gene>
    <name evidence="18" type="ORF">CANCADRAFT_28330</name>
</gene>
<dbReference type="SUPFAM" id="SSF56300">
    <property type="entry name" value="Metallo-dependent phosphatases"/>
    <property type="match status" value="1"/>
</dbReference>
<evidence type="ECO:0000256" key="7">
    <source>
        <dbReference type="ARBA" id="ARBA00022723"/>
    </source>
</evidence>
<evidence type="ECO:0000256" key="9">
    <source>
        <dbReference type="ARBA" id="ARBA00022763"/>
    </source>
</evidence>
<feature type="non-terminal residue" evidence="18">
    <location>
        <position position="411"/>
    </location>
</feature>
<protein>
    <recommendedName>
        <fullName evidence="17">Mre11 DNA-binding domain-containing protein</fullName>
    </recommendedName>
</protein>
<evidence type="ECO:0000256" key="8">
    <source>
        <dbReference type="ARBA" id="ARBA00022759"/>
    </source>
</evidence>
<dbReference type="OrthoDB" id="30417at2759"/>
<dbReference type="GO" id="GO:0042138">
    <property type="term" value="P:meiotic DNA double-strand break formation"/>
    <property type="evidence" value="ECO:0007669"/>
    <property type="project" value="EnsemblFungi"/>
</dbReference>
<dbReference type="GO" id="GO:0000724">
    <property type="term" value="P:double-strand break repair via homologous recombination"/>
    <property type="evidence" value="ECO:0007669"/>
    <property type="project" value="EnsemblFungi"/>
</dbReference>
<keyword evidence="10 16" id="KW-0378">Hydrolase</keyword>
<dbReference type="GO" id="GO:0006303">
    <property type="term" value="P:double-strand break repair via nonhomologous end joining"/>
    <property type="evidence" value="ECO:0007669"/>
    <property type="project" value="EnsemblFungi"/>
</dbReference>
<evidence type="ECO:0000256" key="2">
    <source>
        <dbReference type="ARBA" id="ARBA00004123"/>
    </source>
</evidence>
<dbReference type="InterPro" id="IPR029052">
    <property type="entry name" value="Metallo-depent_PP-like"/>
</dbReference>
<dbReference type="GO" id="GO:1990918">
    <property type="term" value="P:double-strand break repair involved in meiotic recombination"/>
    <property type="evidence" value="ECO:0007669"/>
    <property type="project" value="EnsemblFungi"/>
</dbReference>
<dbReference type="Pfam" id="PF04152">
    <property type="entry name" value="Mre11_DNA_bind"/>
    <property type="match status" value="1"/>
</dbReference>
<dbReference type="Gene3D" id="3.30.110.110">
    <property type="entry name" value="Mre11, capping domain"/>
    <property type="match status" value="1"/>
</dbReference>
<dbReference type="InterPro" id="IPR041796">
    <property type="entry name" value="Mre11_N"/>
</dbReference>
<evidence type="ECO:0000256" key="6">
    <source>
        <dbReference type="ARBA" id="ARBA00022722"/>
    </source>
</evidence>
<dbReference type="AlphaFoldDB" id="A0A1E4TB21"/>
<keyword evidence="13 16" id="KW-0464">Manganese</keyword>
<dbReference type="CDD" id="cd00840">
    <property type="entry name" value="MPP_Mre11_N"/>
    <property type="match status" value="1"/>
</dbReference>
<dbReference type="GO" id="GO:0140445">
    <property type="term" value="C:chromosome, telomeric repeat region"/>
    <property type="evidence" value="ECO:0007669"/>
    <property type="project" value="EnsemblFungi"/>
</dbReference>
<comment type="similarity">
    <text evidence="4 16">Belongs to the MRE11/RAD32 family.</text>
</comment>
<dbReference type="Gene3D" id="3.60.21.10">
    <property type="match status" value="1"/>
</dbReference>
<accession>A0A1E4TB21</accession>
<evidence type="ECO:0000256" key="16">
    <source>
        <dbReference type="RuleBase" id="RU003447"/>
    </source>
</evidence>
<comment type="cofactor">
    <cofactor evidence="1">
        <name>Mn(2+)</name>
        <dbReference type="ChEBI" id="CHEBI:29035"/>
    </cofactor>
</comment>
<keyword evidence="12 16" id="KW-0234">DNA repair</keyword>
<dbReference type="GO" id="GO:0030870">
    <property type="term" value="C:Mre11 complex"/>
    <property type="evidence" value="ECO:0007669"/>
    <property type="project" value="EnsemblFungi"/>
</dbReference>
<evidence type="ECO:0000256" key="1">
    <source>
        <dbReference type="ARBA" id="ARBA00001936"/>
    </source>
</evidence>
<dbReference type="EMBL" id="KV453843">
    <property type="protein sequence ID" value="ODV88944.1"/>
    <property type="molecule type" value="Genomic_DNA"/>
</dbReference>
<keyword evidence="9 16" id="KW-0227">DNA damage</keyword>
<evidence type="ECO:0000256" key="11">
    <source>
        <dbReference type="ARBA" id="ARBA00022839"/>
    </source>
</evidence>
<evidence type="ECO:0000256" key="12">
    <source>
        <dbReference type="ARBA" id="ARBA00023204"/>
    </source>
</evidence>
<dbReference type="GO" id="GO:0031573">
    <property type="term" value="P:mitotic intra-S DNA damage checkpoint signaling"/>
    <property type="evidence" value="ECO:0007669"/>
    <property type="project" value="EnsemblFungi"/>
</dbReference>
<keyword evidence="6 16" id="KW-0540">Nuclease</keyword>
<evidence type="ECO:0000256" key="5">
    <source>
        <dbReference type="ARBA" id="ARBA00022454"/>
    </source>
</evidence>
<evidence type="ECO:0000313" key="19">
    <source>
        <dbReference type="Proteomes" id="UP000095023"/>
    </source>
</evidence>
<dbReference type="InterPro" id="IPR007281">
    <property type="entry name" value="Mre11_DNA-bd"/>
</dbReference>
<evidence type="ECO:0000259" key="17">
    <source>
        <dbReference type="SMART" id="SM01347"/>
    </source>
</evidence>
<sequence>MADEIRLLISSDNHVGYNENDPIRGNDSWQTFNEIMGYAKTRDVDGILLGGDLFHSNEPSRVSMYRVLTALRETCLGDKPCELEFLGDPATALTGEIKKLNYEDENVNVAIPVFTIAGNHDDSTGADPSTVARSAVDVLASTRLVNHFGFVSKDDTFVVHPILLRKGDTFLALYGLSNVREERMHRCFRDGKVKFMRPHCPGVSDDSWFNILVLHQNRSSHSSTDYIPQSALPPFVDLVLWGHEHECLIDPQYVVEKELNIIQPGSSVATSLCQAEAVPKYTAIISIRRKRMDIEKIRLKTVRPFVFRTVELKQKLQLQSTVDMRSQAEKYLTDEVNSMIAQAKNEWVQAQKEGTDGTIDIDTENCPLPLIRLRVDHKDCKIGNAVRFSNTFAGKVANPKNVLSPFVPRKT</sequence>
<evidence type="ECO:0000256" key="13">
    <source>
        <dbReference type="ARBA" id="ARBA00023211"/>
    </source>
</evidence>
<evidence type="ECO:0000256" key="10">
    <source>
        <dbReference type="ARBA" id="ARBA00022801"/>
    </source>
</evidence>
<dbReference type="GO" id="GO:0008296">
    <property type="term" value="F:3'-5'-DNA exonuclease activity"/>
    <property type="evidence" value="ECO:0007669"/>
    <property type="project" value="InterPro"/>
</dbReference>
<dbReference type="InterPro" id="IPR003701">
    <property type="entry name" value="Mre11"/>
</dbReference>
<dbReference type="GO" id="GO:0007095">
    <property type="term" value="P:mitotic G2 DNA damage checkpoint signaling"/>
    <property type="evidence" value="ECO:0007669"/>
    <property type="project" value="TreeGrafter"/>
</dbReference>
<dbReference type="InterPro" id="IPR038487">
    <property type="entry name" value="Mre11_capping_dom"/>
</dbReference>
<organism evidence="18 19">
    <name type="scientific">Tortispora caseinolytica NRRL Y-17796</name>
    <dbReference type="NCBI Taxonomy" id="767744"/>
    <lineage>
        <taxon>Eukaryota</taxon>
        <taxon>Fungi</taxon>
        <taxon>Dikarya</taxon>
        <taxon>Ascomycota</taxon>
        <taxon>Saccharomycotina</taxon>
        <taxon>Trigonopsidomycetes</taxon>
        <taxon>Trigonopsidales</taxon>
        <taxon>Trigonopsidaceae</taxon>
        <taxon>Tortispora</taxon>
    </lineage>
</organism>
<keyword evidence="15 16" id="KW-0469">Meiosis</keyword>
<evidence type="ECO:0000256" key="4">
    <source>
        <dbReference type="ARBA" id="ARBA00009028"/>
    </source>
</evidence>
<dbReference type="PANTHER" id="PTHR10139:SF1">
    <property type="entry name" value="DOUBLE-STRAND BREAK REPAIR PROTEIN MRE11"/>
    <property type="match status" value="1"/>
</dbReference>
<dbReference type="Pfam" id="PF00149">
    <property type="entry name" value="Metallophos"/>
    <property type="match status" value="1"/>
</dbReference>
<dbReference type="GO" id="GO:0097552">
    <property type="term" value="P:mitochondrial double-strand break repair via homologous recombination"/>
    <property type="evidence" value="ECO:0007669"/>
    <property type="project" value="TreeGrafter"/>
</dbReference>
<dbReference type="Proteomes" id="UP000095023">
    <property type="component" value="Unassembled WGS sequence"/>
</dbReference>
<evidence type="ECO:0000313" key="18">
    <source>
        <dbReference type="EMBL" id="ODV88944.1"/>
    </source>
</evidence>
<name>A0A1E4TB21_9ASCO</name>